<dbReference type="Proteomes" id="UP000054821">
    <property type="component" value="Unassembled WGS sequence"/>
</dbReference>
<accession>A0A2P4Z924</accession>
<organism evidence="1 2">
    <name type="scientific">Trichoderma gamsii</name>
    <dbReference type="NCBI Taxonomy" id="398673"/>
    <lineage>
        <taxon>Eukaryota</taxon>
        <taxon>Fungi</taxon>
        <taxon>Dikarya</taxon>
        <taxon>Ascomycota</taxon>
        <taxon>Pezizomycotina</taxon>
        <taxon>Sordariomycetes</taxon>
        <taxon>Hypocreomycetidae</taxon>
        <taxon>Hypocreales</taxon>
        <taxon>Hypocreaceae</taxon>
        <taxon>Trichoderma</taxon>
    </lineage>
</organism>
<reference evidence="1 2" key="1">
    <citation type="journal article" date="2016" name="Genome Announc.">
        <title>Draft Whole-Genome Sequence of Trichoderma gamsii T6085, a Promising Biocontrol Agent of Fusarium Head Blight on Wheat.</title>
        <authorList>
            <person name="Baroncelli R."/>
            <person name="Zapparata A."/>
            <person name="Piaggeschi G."/>
            <person name="Sarrocco S."/>
            <person name="Vannacci G."/>
        </authorList>
    </citation>
    <scope>NUCLEOTIDE SEQUENCE [LARGE SCALE GENOMIC DNA]</scope>
    <source>
        <strain evidence="1 2">T6085</strain>
    </source>
</reference>
<evidence type="ECO:0000313" key="2">
    <source>
        <dbReference type="Proteomes" id="UP000054821"/>
    </source>
</evidence>
<gene>
    <name evidence="1" type="ORF">TGAM01_v210308</name>
</gene>
<dbReference type="GeneID" id="36347901"/>
<proteinExistence type="predicted"/>
<name>A0A2P4Z924_9HYPO</name>
<comment type="caution">
    <text evidence="1">The sequence shown here is derived from an EMBL/GenBank/DDBJ whole genome shotgun (WGS) entry which is preliminary data.</text>
</comment>
<keyword evidence="2" id="KW-1185">Reference proteome</keyword>
<dbReference type="RefSeq" id="XP_024404488.1">
    <property type="nucleotide sequence ID" value="XM_024550765.1"/>
</dbReference>
<sequence>MAPFALGRRRMNQLNPLVCRLPIHDGGLDLTCARGIRLLLLAACK</sequence>
<evidence type="ECO:0000313" key="1">
    <source>
        <dbReference type="EMBL" id="PON20800.1"/>
    </source>
</evidence>
<dbReference type="AlphaFoldDB" id="A0A2P4Z924"/>
<protein>
    <submittedName>
        <fullName evidence="1">Uncharacterized protein</fullName>
    </submittedName>
</protein>
<dbReference type="EMBL" id="JPDN02000060">
    <property type="protein sequence ID" value="PON20800.1"/>
    <property type="molecule type" value="Genomic_DNA"/>
</dbReference>